<gene>
    <name evidence="1" type="ORF">C465_13805</name>
</gene>
<keyword evidence="2" id="KW-1185">Reference proteome</keyword>
<dbReference type="PATRIC" id="fig|1227467.4.peg.2711"/>
<proteinExistence type="predicted"/>
<dbReference type="AlphaFoldDB" id="M0EF22"/>
<dbReference type="Proteomes" id="UP000011526">
    <property type="component" value="Unassembled WGS sequence"/>
</dbReference>
<reference evidence="1 2" key="1">
    <citation type="journal article" date="2014" name="PLoS Genet.">
        <title>Phylogenetically driven sequencing of extremely halophilic archaea reveals strategies for static and dynamic osmo-response.</title>
        <authorList>
            <person name="Becker E.A."/>
            <person name="Seitzer P.M."/>
            <person name="Tritt A."/>
            <person name="Larsen D."/>
            <person name="Krusor M."/>
            <person name="Yao A.I."/>
            <person name="Wu D."/>
            <person name="Madern D."/>
            <person name="Eisen J.A."/>
            <person name="Darling A.E."/>
            <person name="Facciotti M.T."/>
        </authorList>
    </citation>
    <scope>NUCLEOTIDE SEQUENCE [LARGE SCALE GENOMIC DNA]</scope>
    <source>
        <strain evidence="1 2">JCM 9100</strain>
    </source>
</reference>
<dbReference type="EMBL" id="AOJM01000078">
    <property type="protein sequence ID" value="ELZ45487.1"/>
    <property type="molecule type" value="Genomic_DNA"/>
</dbReference>
<protein>
    <submittedName>
        <fullName evidence="1">Uncharacterized protein</fullName>
    </submittedName>
</protein>
<name>M0EF22_9EURY</name>
<organism evidence="1 2">
    <name type="scientific">Halorubrum distributum JCM 9100</name>
    <dbReference type="NCBI Taxonomy" id="1227467"/>
    <lineage>
        <taxon>Archaea</taxon>
        <taxon>Methanobacteriati</taxon>
        <taxon>Methanobacteriota</taxon>
        <taxon>Stenosarchaea group</taxon>
        <taxon>Halobacteria</taxon>
        <taxon>Halobacteriales</taxon>
        <taxon>Haloferacaceae</taxon>
        <taxon>Halorubrum</taxon>
        <taxon>Halorubrum distributum group</taxon>
    </lineage>
</organism>
<evidence type="ECO:0000313" key="2">
    <source>
        <dbReference type="Proteomes" id="UP000011526"/>
    </source>
</evidence>
<comment type="caution">
    <text evidence="1">The sequence shown here is derived from an EMBL/GenBank/DDBJ whole genome shotgun (WGS) entry which is preliminary data.</text>
</comment>
<sequence>MTRSGRPAFTLVDEHPVRVDVDGMRDGRGLSAIEFPLELDSEIGRLRRHDSNPTLIAERFDAVAAVEPGCELVPDRRRNDHLTELGVDQVKAFDECQIQQR</sequence>
<accession>M0EF22</accession>
<evidence type="ECO:0000313" key="1">
    <source>
        <dbReference type="EMBL" id="ELZ45487.1"/>
    </source>
</evidence>